<evidence type="ECO:0000313" key="1">
    <source>
        <dbReference type="EMBL" id="CAD17239.1"/>
    </source>
</evidence>
<dbReference type="AlphaFoldDB" id="Q8XTL8"/>
<reference evidence="1 2" key="1">
    <citation type="journal article" date="2002" name="Nature">
        <title>Genome sequence of the plant pathogen Ralstonia solanacearum.</title>
        <authorList>
            <person name="Salanoubat M."/>
            <person name="Genin S."/>
            <person name="Artiguenave F."/>
            <person name="Gouzy J."/>
            <person name="Mangenot S."/>
            <person name="Arlat M."/>
            <person name="Billault A."/>
            <person name="Brottier P."/>
            <person name="Camus J.C."/>
            <person name="Cattolico L."/>
            <person name="Chandler M."/>
            <person name="Choisne N."/>
            <person name="Claudel-Renard C."/>
            <person name="Cunnac S."/>
            <person name="Demange N."/>
            <person name="Gaspin C."/>
            <person name="Lavie M."/>
            <person name="Moisan A."/>
            <person name="Robert C."/>
            <person name="Saurin W."/>
            <person name="Schiex T."/>
            <person name="Siguier P."/>
            <person name="Thebault P."/>
            <person name="Whalen M."/>
            <person name="Wincker P."/>
            <person name="Levy M."/>
            <person name="Weissenbach J."/>
            <person name="Boucher C.A."/>
        </authorList>
    </citation>
    <scope>NUCLEOTIDE SEQUENCE [LARGE SCALE GENOMIC DNA]</scope>
    <source>
        <strain evidence="2">ATCC BAA-1114 / GMI1000</strain>
    </source>
</reference>
<dbReference type="EnsemblBacteria" id="CAD17239">
    <property type="protein sequence ID" value="CAD17239"/>
    <property type="gene ID" value="RSp0088"/>
</dbReference>
<organism evidence="1 2">
    <name type="scientific">Ralstonia nicotianae (strain ATCC BAA-1114 / GMI1000)</name>
    <name type="common">Ralstonia solanacearum</name>
    <dbReference type="NCBI Taxonomy" id="267608"/>
    <lineage>
        <taxon>Bacteria</taxon>
        <taxon>Pseudomonadati</taxon>
        <taxon>Pseudomonadota</taxon>
        <taxon>Betaproteobacteria</taxon>
        <taxon>Burkholderiales</taxon>
        <taxon>Burkholderiaceae</taxon>
        <taxon>Ralstonia</taxon>
        <taxon>Ralstonia solanacearum species complex</taxon>
    </lineage>
</organism>
<sequence length="181" mass="20018">MSRPLAIVQVSRIEQAAQIRHVAAIAVIQQFIDVALALSMHQQVFQLDQPRQVDLQLRVAPAGGLAHVLAGEAHFRTRLALRLGTRQHQVAHQHQQLARLRRRPEVKAVESELEANGYAAVPSWRNDGRWELWTREVVTVAPAAGTAAPGRVHFTCGPSETFATRDAALAAGRAWRNTQQP</sequence>
<proteinExistence type="predicted"/>
<keyword evidence="2" id="KW-1185">Reference proteome</keyword>
<dbReference type="HOGENOM" id="CLU_1487902_0_0_4"/>
<dbReference type="eggNOG" id="ENOG5033W0R">
    <property type="taxonomic scope" value="Bacteria"/>
</dbReference>
<dbReference type="Proteomes" id="UP000001436">
    <property type="component" value="Plasmid pGMI1000MP"/>
</dbReference>
<dbReference type="STRING" id="267608.RSp0088"/>
<dbReference type="EMBL" id="AL646053">
    <property type="protein sequence ID" value="CAD17239.1"/>
    <property type="molecule type" value="Genomic_DNA"/>
</dbReference>
<evidence type="ECO:0000313" key="2">
    <source>
        <dbReference type="Proteomes" id="UP000001436"/>
    </source>
</evidence>
<dbReference type="RefSeq" id="WP_011003407.1">
    <property type="nucleotide sequence ID" value="NC_003296.1"/>
</dbReference>
<name>Q8XTL8_RALN1</name>
<dbReference type="KEGG" id="rso:RSp0088"/>
<geneLocation type="plasmid" evidence="2">
    <name>megaplasmid Rsp</name>
</geneLocation>
<gene>
    <name evidence="1" type="ordered locus">RSp0088</name>
</gene>
<protein>
    <submittedName>
        <fullName evidence="1">Uncharacterized protein</fullName>
    </submittedName>
</protein>
<accession>Q8XTL8</accession>